<protein>
    <recommendedName>
        <fullName evidence="4">Membrane protein 6-pyruvoyl-tetrahydropterin synthase-related domain-containing protein</fullName>
    </recommendedName>
</protein>
<evidence type="ECO:0000256" key="1">
    <source>
        <dbReference type="SAM" id="Phobius"/>
    </source>
</evidence>
<evidence type="ECO:0008006" key="4">
    <source>
        <dbReference type="Google" id="ProtNLM"/>
    </source>
</evidence>
<dbReference type="EMBL" id="MGBR01000001">
    <property type="protein sequence ID" value="OGK73231.1"/>
    <property type="molecule type" value="Genomic_DNA"/>
</dbReference>
<feature type="transmembrane region" description="Helical" evidence="1">
    <location>
        <begin position="68"/>
        <end position="90"/>
    </location>
</feature>
<keyword evidence="1" id="KW-0812">Transmembrane</keyword>
<feature type="transmembrane region" description="Helical" evidence="1">
    <location>
        <begin position="176"/>
        <end position="209"/>
    </location>
</feature>
<proteinExistence type="predicted"/>
<feature type="transmembrane region" description="Helical" evidence="1">
    <location>
        <begin position="317"/>
        <end position="334"/>
    </location>
</feature>
<feature type="transmembrane region" description="Helical" evidence="1">
    <location>
        <begin position="216"/>
        <end position="235"/>
    </location>
</feature>
<dbReference type="Proteomes" id="UP000177050">
    <property type="component" value="Unassembled WGS sequence"/>
</dbReference>
<feature type="transmembrane region" description="Helical" evidence="1">
    <location>
        <begin position="127"/>
        <end position="145"/>
    </location>
</feature>
<evidence type="ECO:0000313" key="2">
    <source>
        <dbReference type="EMBL" id="OGK73231.1"/>
    </source>
</evidence>
<evidence type="ECO:0000313" key="3">
    <source>
        <dbReference type="Proteomes" id="UP000177050"/>
    </source>
</evidence>
<feature type="transmembrane region" description="Helical" evidence="1">
    <location>
        <begin position="383"/>
        <end position="402"/>
    </location>
</feature>
<keyword evidence="1" id="KW-1133">Transmembrane helix</keyword>
<dbReference type="AlphaFoldDB" id="A0A1F7KZI4"/>
<keyword evidence="1" id="KW-0472">Membrane</keyword>
<feature type="transmembrane region" description="Helical" evidence="1">
    <location>
        <begin position="288"/>
        <end position="305"/>
    </location>
</feature>
<feature type="transmembrane region" description="Helical" evidence="1">
    <location>
        <begin position="102"/>
        <end position="121"/>
    </location>
</feature>
<organism evidence="2 3">
    <name type="scientific">Candidatus Roizmanbacteria bacterium RIFOXYD1_FULL_38_12</name>
    <dbReference type="NCBI Taxonomy" id="1802093"/>
    <lineage>
        <taxon>Bacteria</taxon>
        <taxon>Candidatus Roizmaniibacteriota</taxon>
    </lineage>
</organism>
<accession>A0A1F7KZI4</accession>
<feature type="transmembrane region" description="Helical" evidence="1">
    <location>
        <begin position="354"/>
        <end position="371"/>
    </location>
</feature>
<sequence length="575" mass="66525">MDKRIRVVVFFLICGIIAITLGKTLNPFDSRMFNFHDETQAARIQQMALNIKSGHIPPRLAPELSHNLGFPVFNFYAPFSYWVTTGLHLIGLPIPMALKFSFFLSLILSFTSMFLFLRLFFGFLPSVMGGITYASSLWFAIEIFVRGNLAECWFLVLFPLALYLIVLNSRKLSPYIFAISSLIISFTFTVHNVFSLLFVGIASVFVLLLNNKKRNFMMLGIGLLLSAYFLIPAVIELPLTYASQNAQITHYQDHFLCAWQIWSSPLWEFSGSAKGCQDDGMPFTLGKIHILLGTFGLFALIFDFIRQKKRSSHYRAITLFILLLGIGSLFLTTYQSDIIWELFKPILAIFQFPWRFLVFGMFSLGFFSAYFSEVLQDTLHKIAPYLIILMFAFLLFMSGKFFSKPWLMSYDEYASAYLSKNYVTQTVAYNIAEYLPVSADYSYWRSFDLQTNPQNTKIEMVNGPVEIKDSSTFKILKNSHFFKEVQINKPMTIKINIHYFPFWEIQINDKQIKPNLFDQLGRPIIKLSQPSTVRIFYNETGIEKTSNYISFTVYIFLCLLIFYKPLWINLKPILK</sequence>
<feature type="transmembrane region" description="Helical" evidence="1">
    <location>
        <begin position="7"/>
        <end position="25"/>
    </location>
</feature>
<feature type="transmembrane region" description="Helical" evidence="1">
    <location>
        <begin position="152"/>
        <end position="170"/>
    </location>
</feature>
<feature type="transmembrane region" description="Helical" evidence="1">
    <location>
        <begin position="548"/>
        <end position="567"/>
    </location>
</feature>
<comment type="caution">
    <text evidence="2">The sequence shown here is derived from an EMBL/GenBank/DDBJ whole genome shotgun (WGS) entry which is preliminary data.</text>
</comment>
<gene>
    <name evidence="2" type="ORF">A3K52_00280</name>
</gene>
<name>A0A1F7KZI4_9BACT</name>
<reference evidence="2 3" key="1">
    <citation type="journal article" date="2016" name="Nat. Commun.">
        <title>Thousands of microbial genomes shed light on interconnected biogeochemical processes in an aquifer system.</title>
        <authorList>
            <person name="Anantharaman K."/>
            <person name="Brown C.T."/>
            <person name="Hug L.A."/>
            <person name="Sharon I."/>
            <person name="Castelle C.J."/>
            <person name="Probst A.J."/>
            <person name="Thomas B.C."/>
            <person name="Singh A."/>
            <person name="Wilkins M.J."/>
            <person name="Karaoz U."/>
            <person name="Brodie E.L."/>
            <person name="Williams K.H."/>
            <person name="Hubbard S.S."/>
            <person name="Banfield J.F."/>
        </authorList>
    </citation>
    <scope>NUCLEOTIDE SEQUENCE [LARGE SCALE GENOMIC DNA]</scope>
</reference>